<feature type="compositionally biased region" description="Pro residues" evidence="1">
    <location>
        <begin position="175"/>
        <end position="186"/>
    </location>
</feature>
<dbReference type="STRING" id="1169540.A0A0G4EM31"/>
<evidence type="ECO:0000256" key="1">
    <source>
        <dbReference type="SAM" id="MobiDB-lite"/>
    </source>
</evidence>
<feature type="region of interest" description="Disordered" evidence="1">
    <location>
        <begin position="277"/>
        <end position="331"/>
    </location>
</feature>
<dbReference type="SMART" id="SM01065">
    <property type="entry name" value="CBM_2"/>
    <property type="match status" value="1"/>
</dbReference>
<evidence type="ECO:0000313" key="4">
    <source>
        <dbReference type="Proteomes" id="UP000041254"/>
    </source>
</evidence>
<dbReference type="InterPro" id="IPR013783">
    <property type="entry name" value="Ig-like_fold"/>
</dbReference>
<evidence type="ECO:0000313" key="3">
    <source>
        <dbReference type="EMBL" id="CEL98495.1"/>
    </source>
</evidence>
<dbReference type="Proteomes" id="UP000041254">
    <property type="component" value="Unassembled WGS sequence"/>
</dbReference>
<dbReference type="VEuPathDB" id="CryptoDB:Vbra_5281"/>
<dbReference type="Gene3D" id="2.60.40.10">
    <property type="entry name" value="Immunoglobulins"/>
    <property type="match status" value="1"/>
</dbReference>
<dbReference type="EMBL" id="CDMY01000271">
    <property type="protein sequence ID" value="CEL98495.1"/>
    <property type="molecule type" value="Genomic_DNA"/>
</dbReference>
<feature type="compositionally biased region" description="Pro residues" evidence="1">
    <location>
        <begin position="146"/>
        <end position="159"/>
    </location>
</feature>
<evidence type="ECO:0000259" key="2">
    <source>
        <dbReference type="PROSITE" id="PS51166"/>
    </source>
</evidence>
<dbReference type="Pfam" id="PF00686">
    <property type="entry name" value="CBM_20"/>
    <property type="match status" value="1"/>
</dbReference>
<dbReference type="InParanoid" id="A0A0G4EM31"/>
<name>A0A0G4EM31_VITBC</name>
<dbReference type="PROSITE" id="PS51166">
    <property type="entry name" value="CBM20"/>
    <property type="match status" value="1"/>
</dbReference>
<feature type="region of interest" description="Disordered" evidence="1">
    <location>
        <begin position="130"/>
        <end position="261"/>
    </location>
</feature>
<dbReference type="PANTHER" id="PTHR15048:SF0">
    <property type="entry name" value="STARCH-BINDING DOMAIN-CONTAINING PROTEIN 1"/>
    <property type="match status" value="1"/>
</dbReference>
<accession>A0A0G4EM31</accession>
<feature type="compositionally biased region" description="Low complexity" evidence="1">
    <location>
        <begin position="187"/>
        <end position="215"/>
    </location>
</feature>
<dbReference type="InterPro" id="IPR013784">
    <property type="entry name" value="Carb-bd-like_fold"/>
</dbReference>
<sequence length="346" mass="37189">MPSSGRFQVTCQTELGEEVRVVGSIDELGRWDVSKALPLTTDERSYPLWSSEVMKYPSLKTGMKMEYKYVVVTPDGEVKWEEFPLNRLFVLPPSSRFRVTDGTFGEMSPNETNRSKVIVEVYAPPDWTVVDGSSMESPSPNVSPQYYPPSLPPPPPPKQPLTETSETVVIVTKETPPPTAPIPIPQPEETVPTTVPSPSPAAASPDATTVSPSSSIARMAAVPAPEETKEMGSPTLSAEGMTADSEGDLDEGSHAPVTGEGVVVMSDVKEALSRISEGEELTNDDVSGGETNKVQQQSAPVCVSDVRQVMPPAPPNRSLFGPSSRKSTPADIERSRAFLSRMFGGV</sequence>
<dbReference type="PANTHER" id="PTHR15048">
    <property type="entry name" value="STARCH-BINDING DOMAIN-CONTAINING PROTEIN 1"/>
    <property type="match status" value="1"/>
</dbReference>
<dbReference type="CDD" id="cd05467">
    <property type="entry name" value="CBM20"/>
    <property type="match status" value="1"/>
</dbReference>
<protein>
    <recommendedName>
        <fullName evidence="2">CBM20 domain-containing protein</fullName>
    </recommendedName>
</protein>
<dbReference type="GO" id="GO:0016020">
    <property type="term" value="C:membrane"/>
    <property type="evidence" value="ECO:0007669"/>
    <property type="project" value="TreeGrafter"/>
</dbReference>
<dbReference type="AlphaFoldDB" id="A0A0G4EM31"/>
<keyword evidence="4" id="KW-1185">Reference proteome</keyword>
<gene>
    <name evidence="3" type="ORF">Vbra_5281</name>
</gene>
<feature type="domain" description="CBM20" evidence="2">
    <location>
        <begin position="1"/>
        <end position="106"/>
    </location>
</feature>
<dbReference type="InterPro" id="IPR002044">
    <property type="entry name" value="CBM20"/>
</dbReference>
<organism evidence="3 4">
    <name type="scientific">Vitrella brassicaformis (strain CCMP3155)</name>
    <dbReference type="NCBI Taxonomy" id="1169540"/>
    <lineage>
        <taxon>Eukaryota</taxon>
        <taxon>Sar</taxon>
        <taxon>Alveolata</taxon>
        <taxon>Colpodellida</taxon>
        <taxon>Vitrellaceae</taxon>
        <taxon>Vitrella</taxon>
    </lineage>
</organism>
<dbReference type="GO" id="GO:2001070">
    <property type="term" value="F:starch binding"/>
    <property type="evidence" value="ECO:0007669"/>
    <property type="project" value="InterPro"/>
</dbReference>
<reference evidence="3 4" key="1">
    <citation type="submission" date="2014-11" db="EMBL/GenBank/DDBJ databases">
        <authorList>
            <person name="Zhu J."/>
            <person name="Qi W."/>
            <person name="Song R."/>
        </authorList>
    </citation>
    <scope>NUCLEOTIDE SEQUENCE [LARGE SCALE GENOMIC DNA]</scope>
</reference>
<dbReference type="OrthoDB" id="440291at2759"/>
<feature type="compositionally biased region" description="Polar residues" evidence="1">
    <location>
        <begin position="289"/>
        <end position="299"/>
    </location>
</feature>
<dbReference type="SUPFAM" id="SSF49452">
    <property type="entry name" value="Starch-binding domain-like"/>
    <property type="match status" value="1"/>
</dbReference>
<proteinExistence type="predicted"/>